<feature type="region of interest" description="Disordered" evidence="4">
    <location>
        <begin position="93"/>
        <end position="117"/>
    </location>
</feature>
<evidence type="ECO:0000259" key="5">
    <source>
        <dbReference type="PROSITE" id="PS51746"/>
    </source>
</evidence>
<dbReference type="Proteomes" id="UP001497457">
    <property type="component" value="Chromosome 3rd"/>
</dbReference>
<comment type="cofactor">
    <cofactor evidence="3">
        <name>Mn(2+)</name>
        <dbReference type="ChEBI" id="CHEBI:29035"/>
    </cofactor>
</comment>
<dbReference type="InterPro" id="IPR001932">
    <property type="entry name" value="PPM-type_phosphatase-like_dom"/>
</dbReference>
<keyword evidence="3" id="KW-0378">Hydrolase</keyword>
<reference evidence="6" key="1">
    <citation type="submission" date="2024-10" db="EMBL/GenBank/DDBJ databases">
        <authorList>
            <person name="Ryan C."/>
        </authorList>
    </citation>
    <scope>NUCLEOTIDE SEQUENCE [LARGE SCALE GENOMIC DNA]</scope>
</reference>
<dbReference type="SUPFAM" id="SSF81606">
    <property type="entry name" value="PP2C-like"/>
    <property type="match status" value="1"/>
</dbReference>
<protein>
    <recommendedName>
        <fullName evidence="3">Protein phosphatase</fullName>
        <ecNumber evidence="3">3.1.3.16</ecNumber>
    </recommendedName>
</protein>
<dbReference type="GO" id="GO:0046872">
    <property type="term" value="F:metal ion binding"/>
    <property type="evidence" value="ECO:0007669"/>
    <property type="project" value="UniProtKB-UniRule"/>
</dbReference>
<dbReference type="InterPro" id="IPR036457">
    <property type="entry name" value="PPM-type-like_dom_sf"/>
</dbReference>
<keyword evidence="3" id="KW-0460">Magnesium</keyword>
<dbReference type="Pfam" id="PF13672">
    <property type="entry name" value="PP2C_2"/>
    <property type="match status" value="1"/>
</dbReference>
<dbReference type="PROSITE" id="PS51746">
    <property type="entry name" value="PPM_2"/>
    <property type="match status" value="1"/>
</dbReference>
<organism evidence="6 7">
    <name type="scientific">Urochloa decumbens</name>
    <dbReference type="NCBI Taxonomy" id="240449"/>
    <lineage>
        <taxon>Eukaryota</taxon>
        <taxon>Viridiplantae</taxon>
        <taxon>Streptophyta</taxon>
        <taxon>Embryophyta</taxon>
        <taxon>Tracheophyta</taxon>
        <taxon>Spermatophyta</taxon>
        <taxon>Magnoliopsida</taxon>
        <taxon>Liliopsida</taxon>
        <taxon>Poales</taxon>
        <taxon>Poaceae</taxon>
        <taxon>PACMAD clade</taxon>
        <taxon>Panicoideae</taxon>
        <taxon>Panicodae</taxon>
        <taxon>Paniceae</taxon>
        <taxon>Melinidinae</taxon>
        <taxon>Urochloa</taxon>
    </lineage>
</organism>
<comment type="catalytic activity">
    <reaction evidence="1 3">
        <text>O-phospho-L-seryl-[protein] + H2O = L-seryl-[protein] + phosphate</text>
        <dbReference type="Rhea" id="RHEA:20629"/>
        <dbReference type="Rhea" id="RHEA-COMP:9863"/>
        <dbReference type="Rhea" id="RHEA-COMP:11604"/>
        <dbReference type="ChEBI" id="CHEBI:15377"/>
        <dbReference type="ChEBI" id="CHEBI:29999"/>
        <dbReference type="ChEBI" id="CHEBI:43474"/>
        <dbReference type="ChEBI" id="CHEBI:83421"/>
        <dbReference type="EC" id="3.1.3.16"/>
    </reaction>
</comment>
<dbReference type="PANTHER" id="PTHR12320">
    <property type="entry name" value="PROTEIN PHOSPHATASE 2C"/>
    <property type="match status" value="1"/>
</dbReference>
<dbReference type="EMBL" id="OZ075113">
    <property type="protein sequence ID" value="CAL5020746.1"/>
    <property type="molecule type" value="Genomic_DNA"/>
</dbReference>
<name>A0ABC9CKP7_9POAL</name>
<sequence length="388" mass="41440">MEKLERRMRQALIKVDERVARISKMAVVEKSKKMLQKLIEADRRKGSKKAEKPPAAVKMLQLVHERVRNALFHALRLVPLSCLRDDGHGEVSFPASASASQRTETEDVGGDSPRRDLELDAVPRPRALWMDMASCYIPDHDEDAFFCHPAAGVIAVADGVGGYRKRGVDAGAFARALIASAFAATRRAFAAEGGGAPVPVCPYALLRGAHEAAARSLAPGASTAAVVSLDGATLRWACVGDSGFAVLRGGRIVHRSTPQQHRFNCPYQLSAADGGDSVAADADVGGVPVVAGDVVVVGTDGLFDNVFDSELERLVREGTELGMSQQDMADDIAGTALQVSLGWLAHSPSSTCSTESWRKMRMAWSDSTVGKLTTSPSLSRSLSRLSDF</sequence>
<accession>A0ABC9CKP7</accession>
<dbReference type="InterPro" id="IPR039123">
    <property type="entry name" value="PPTC7"/>
</dbReference>
<keyword evidence="3" id="KW-0904">Protein phosphatase</keyword>
<feature type="domain" description="PPM-type phosphatase" evidence="5">
    <location>
        <begin position="126"/>
        <end position="339"/>
    </location>
</feature>
<dbReference type="GO" id="GO:0004722">
    <property type="term" value="F:protein serine/threonine phosphatase activity"/>
    <property type="evidence" value="ECO:0007669"/>
    <property type="project" value="UniProtKB-EC"/>
</dbReference>
<dbReference type="AlphaFoldDB" id="A0ABC9CKP7"/>
<evidence type="ECO:0000256" key="1">
    <source>
        <dbReference type="ARBA" id="ARBA00047761"/>
    </source>
</evidence>
<dbReference type="SMART" id="SM00332">
    <property type="entry name" value="PP2Cc"/>
    <property type="match status" value="1"/>
</dbReference>
<comment type="similarity">
    <text evidence="3">Belongs to the PP2C family.</text>
</comment>
<comment type="catalytic activity">
    <reaction evidence="2 3">
        <text>O-phospho-L-threonyl-[protein] + H2O = L-threonyl-[protein] + phosphate</text>
        <dbReference type="Rhea" id="RHEA:47004"/>
        <dbReference type="Rhea" id="RHEA-COMP:11060"/>
        <dbReference type="Rhea" id="RHEA-COMP:11605"/>
        <dbReference type="ChEBI" id="CHEBI:15377"/>
        <dbReference type="ChEBI" id="CHEBI:30013"/>
        <dbReference type="ChEBI" id="CHEBI:43474"/>
        <dbReference type="ChEBI" id="CHEBI:61977"/>
        <dbReference type="EC" id="3.1.3.16"/>
    </reaction>
</comment>
<proteinExistence type="inferred from homology"/>
<comment type="cofactor">
    <cofactor evidence="3">
        <name>Mg(2+)</name>
        <dbReference type="ChEBI" id="CHEBI:18420"/>
    </cofactor>
</comment>
<evidence type="ECO:0000256" key="4">
    <source>
        <dbReference type="SAM" id="MobiDB-lite"/>
    </source>
</evidence>
<evidence type="ECO:0000313" key="7">
    <source>
        <dbReference type="Proteomes" id="UP001497457"/>
    </source>
</evidence>
<keyword evidence="3" id="KW-0464">Manganese</keyword>
<dbReference type="Gene3D" id="3.60.40.10">
    <property type="entry name" value="PPM-type phosphatase domain"/>
    <property type="match status" value="1"/>
</dbReference>
<dbReference type="PANTHER" id="PTHR12320:SF81">
    <property type="entry name" value="PROTEIN PHOSPHATASE 2C 23-RELATED"/>
    <property type="match status" value="1"/>
</dbReference>
<evidence type="ECO:0000313" key="6">
    <source>
        <dbReference type="EMBL" id="CAL5020746.1"/>
    </source>
</evidence>
<keyword evidence="3" id="KW-0479">Metal-binding</keyword>
<dbReference type="EC" id="3.1.3.16" evidence="3"/>
<evidence type="ECO:0000256" key="3">
    <source>
        <dbReference type="RuleBase" id="RU366020"/>
    </source>
</evidence>
<gene>
    <name evidence="6" type="ORF">URODEC1_LOCUS75571</name>
</gene>
<evidence type="ECO:0000256" key="2">
    <source>
        <dbReference type="ARBA" id="ARBA00048336"/>
    </source>
</evidence>
<keyword evidence="7" id="KW-1185">Reference proteome</keyword>